<dbReference type="EMBL" id="QEFC01002770">
    <property type="protein sequence ID" value="KAE9450707.1"/>
    <property type="molecule type" value="Genomic_DNA"/>
</dbReference>
<dbReference type="InterPro" id="IPR002213">
    <property type="entry name" value="UDP_glucos_trans"/>
</dbReference>
<name>A0A6A4L6X9_9ERIC</name>
<dbReference type="Proteomes" id="UP000428333">
    <property type="component" value="Linkage Group LG10"/>
</dbReference>
<comment type="similarity">
    <text evidence="1 5">Belongs to the UDP-glycosyltransferase family.</text>
</comment>
<protein>
    <submittedName>
        <fullName evidence="7">Uncharacterized protein</fullName>
    </submittedName>
</protein>
<keyword evidence="4" id="KW-0284">Flavonoid biosynthesis</keyword>
<dbReference type="GO" id="GO:0016138">
    <property type="term" value="P:glycoside biosynthetic process"/>
    <property type="evidence" value="ECO:0007669"/>
    <property type="project" value="UniProtKB-ARBA"/>
</dbReference>
<evidence type="ECO:0000256" key="1">
    <source>
        <dbReference type="ARBA" id="ARBA00009995"/>
    </source>
</evidence>
<keyword evidence="3 5" id="KW-0808">Transferase</keyword>
<evidence type="ECO:0000256" key="3">
    <source>
        <dbReference type="ARBA" id="ARBA00022679"/>
    </source>
</evidence>
<dbReference type="AlphaFoldDB" id="A0A6A4L6X9"/>
<feature type="region of interest" description="Disordered" evidence="6">
    <location>
        <begin position="1"/>
        <end position="24"/>
    </location>
</feature>
<dbReference type="CDD" id="cd03784">
    <property type="entry name" value="GT1_Gtf-like"/>
    <property type="match status" value="1"/>
</dbReference>
<evidence type="ECO:0000256" key="6">
    <source>
        <dbReference type="SAM" id="MobiDB-lite"/>
    </source>
</evidence>
<gene>
    <name evidence="7" type="ORF">C3L33_17391</name>
</gene>
<dbReference type="PROSITE" id="PS00375">
    <property type="entry name" value="UDPGT"/>
    <property type="match status" value="1"/>
</dbReference>
<dbReference type="PANTHER" id="PTHR48045">
    <property type="entry name" value="UDP-GLYCOSYLTRANSFERASE 72B1"/>
    <property type="match status" value="1"/>
</dbReference>
<dbReference type="OrthoDB" id="5835829at2759"/>
<dbReference type="Pfam" id="PF00201">
    <property type="entry name" value="UDPGT"/>
    <property type="match status" value="1"/>
</dbReference>
<dbReference type="Gene3D" id="3.40.50.2000">
    <property type="entry name" value="Glycogen Phosphorylase B"/>
    <property type="match status" value="1"/>
</dbReference>
<dbReference type="GO" id="GO:0009813">
    <property type="term" value="P:flavonoid biosynthetic process"/>
    <property type="evidence" value="ECO:0007669"/>
    <property type="project" value="UniProtKB-KW"/>
</dbReference>
<proteinExistence type="inferred from homology"/>
<reference evidence="7 8" key="1">
    <citation type="journal article" date="2019" name="Genome Biol. Evol.">
        <title>The Rhododendron genome and chromosomal organization provide insight into shared whole-genome duplications across the heath family (Ericaceae).</title>
        <authorList>
            <person name="Soza V.L."/>
            <person name="Lindsley D."/>
            <person name="Waalkes A."/>
            <person name="Ramage E."/>
            <person name="Patwardhan R.P."/>
            <person name="Burton J.N."/>
            <person name="Adey A."/>
            <person name="Kumar A."/>
            <person name="Qiu R."/>
            <person name="Shendure J."/>
            <person name="Hall B."/>
        </authorList>
    </citation>
    <scope>NUCLEOTIDE SEQUENCE [LARGE SCALE GENOMIC DNA]</scope>
    <source>
        <strain evidence="7">RSF 1966-606</strain>
    </source>
</reference>
<evidence type="ECO:0000256" key="4">
    <source>
        <dbReference type="ARBA" id="ARBA00023241"/>
    </source>
</evidence>
<dbReference type="InterPro" id="IPR035595">
    <property type="entry name" value="UDP_glycos_trans_CS"/>
</dbReference>
<keyword evidence="8" id="KW-1185">Reference proteome</keyword>
<evidence type="ECO:0000256" key="5">
    <source>
        <dbReference type="RuleBase" id="RU003718"/>
    </source>
</evidence>
<dbReference type="PANTHER" id="PTHR48045:SF37">
    <property type="entry name" value="UDP-GLYCOSYLTRANSFERASE 92A1-LIKE"/>
    <property type="match status" value="1"/>
</dbReference>
<organism evidence="7 8">
    <name type="scientific">Rhododendron williamsianum</name>
    <dbReference type="NCBI Taxonomy" id="262921"/>
    <lineage>
        <taxon>Eukaryota</taxon>
        <taxon>Viridiplantae</taxon>
        <taxon>Streptophyta</taxon>
        <taxon>Embryophyta</taxon>
        <taxon>Tracheophyta</taxon>
        <taxon>Spermatophyta</taxon>
        <taxon>Magnoliopsida</taxon>
        <taxon>eudicotyledons</taxon>
        <taxon>Gunneridae</taxon>
        <taxon>Pentapetalae</taxon>
        <taxon>asterids</taxon>
        <taxon>Ericales</taxon>
        <taxon>Ericaceae</taxon>
        <taxon>Ericoideae</taxon>
        <taxon>Rhodoreae</taxon>
        <taxon>Rhododendron</taxon>
    </lineage>
</organism>
<evidence type="ECO:0000313" key="8">
    <source>
        <dbReference type="Proteomes" id="UP000428333"/>
    </source>
</evidence>
<dbReference type="SUPFAM" id="SSF53756">
    <property type="entry name" value="UDP-Glycosyltransferase/glycogen phosphorylase"/>
    <property type="match status" value="1"/>
</dbReference>
<keyword evidence="2 5" id="KW-0328">Glycosyltransferase</keyword>
<comment type="caution">
    <text evidence="7">The sequence shown here is derived from an EMBL/GenBank/DDBJ whole genome shotgun (WGS) entry which is preliminary data.</text>
</comment>
<dbReference type="FunFam" id="3.40.50.2000:FF:000060">
    <property type="entry name" value="Glycosyltransferase"/>
    <property type="match status" value="1"/>
</dbReference>
<dbReference type="GO" id="GO:0008194">
    <property type="term" value="F:UDP-glycosyltransferase activity"/>
    <property type="evidence" value="ECO:0007669"/>
    <property type="project" value="InterPro"/>
</dbReference>
<evidence type="ECO:0000313" key="7">
    <source>
        <dbReference type="EMBL" id="KAE9450707.1"/>
    </source>
</evidence>
<accession>A0A6A4L6X9</accession>
<feature type="compositionally biased region" description="Polar residues" evidence="6">
    <location>
        <begin position="1"/>
        <end position="10"/>
    </location>
</feature>
<feature type="non-terminal residue" evidence="7">
    <location>
        <position position="1"/>
    </location>
</feature>
<sequence length="218" mass="24058">MLNSNSSTLTQHKHNKFIPDDGVSQGFRTKRKPFIWVVRPPVGFDQKGEFRSEWLPEGFEGRISDSKQGLLVRKWAPQLEILQHKSTAAFLSHCGWNSVMEGLSQGVPIIGWPLAAEQPYNAKMMVDEMGVCVELARGVESGVEAEEVRKVVELVTEEGGKGGEMKRKAVEIGERMKAAMREEGGRKGSSLKAMDDFVSAIVSTAAERRRRSNGVATG</sequence>
<evidence type="ECO:0000256" key="2">
    <source>
        <dbReference type="ARBA" id="ARBA00022676"/>
    </source>
</evidence>